<comment type="caution">
    <text evidence="1">The sequence shown here is derived from an EMBL/GenBank/DDBJ whole genome shotgun (WGS) entry which is preliminary data.</text>
</comment>
<reference evidence="1" key="1">
    <citation type="journal article" date="2022" name="Int. J. Mol. Sci.">
        <title>Draft Genome of Tanacetum Coccineum: Genomic Comparison of Closely Related Tanacetum-Family Plants.</title>
        <authorList>
            <person name="Yamashiro T."/>
            <person name="Shiraishi A."/>
            <person name="Nakayama K."/>
            <person name="Satake H."/>
        </authorList>
    </citation>
    <scope>NUCLEOTIDE SEQUENCE</scope>
</reference>
<name>A0ABQ5IW59_9ASTR</name>
<protein>
    <recommendedName>
        <fullName evidence="3">Reverse transcriptase domain-containing protein</fullName>
    </recommendedName>
</protein>
<keyword evidence="2" id="KW-1185">Reference proteome</keyword>
<dbReference type="Proteomes" id="UP001151760">
    <property type="component" value="Unassembled WGS sequence"/>
</dbReference>
<evidence type="ECO:0000313" key="2">
    <source>
        <dbReference type="Proteomes" id="UP001151760"/>
    </source>
</evidence>
<sequence length="88" mass="9536">MMNFMIVGSPSPYNGIIGRPGLRKIQAVPSTAHGMLKFPVQDGLVTLHSRTVEPTECRMVVEAPTELPPDAPTTEAGIKIAIHPEYPE</sequence>
<dbReference type="EMBL" id="BQNB010021251">
    <property type="protein sequence ID" value="GJU04464.1"/>
    <property type="molecule type" value="Genomic_DNA"/>
</dbReference>
<proteinExistence type="predicted"/>
<accession>A0ABQ5IW59</accession>
<organism evidence="1 2">
    <name type="scientific">Tanacetum coccineum</name>
    <dbReference type="NCBI Taxonomy" id="301880"/>
    <lineage>
        <taxon>Eukaryota</taxon>
        <taxon>Viridiplantae</taxon>
        <taxon>Streptophyta</taxon>
        <taxon>Embryophyta</taxon>
        <taxon>Tracheophyta</taxon>
        <taxon>Spermatophyta</taxon>
        <taxon>Magnoliopsida</taxon>
        <taxon>eudicotyledons</taxon>
        <taxon>Gunneridae</taxon>
        <taxon>Pentapetalae</taxon>
        <taxon>asterids</taxon>
        <taxon>campanulids</taxon>
        <taxon>Asterales</taxon>
        <taxon>Asteraceae</taxon>
        <taxon>Asteroideae</taxon>
        <taxon>Anthemideae</taxon>
        <taxon>Anthemidinae</taxon>
        <taxon>Tanacetum</taxon>
    </lineage>
</organism>
<evidence type="ECO:0000313" key="1">
    <source>
        <dbReference type="EMBL" id="GJU04464.1"/>
    </source>
</evidence>
<reference evidence="1" key="2">
    <citation type="submission" date="2022-01" db="EMBL/GenBank/DDBJ databases">
        <authorList>
            <person name="Yamashiro T."/>
            <person name="Shiraishi A."/>
            <person name="Satake H."/>
            <person name="Nakayama K."/>
        </authorList>
    </citation>
    <scope>NUCLEOTIDE SEQUENCE</scope>
</reference>
<evidence type="ECO:0008006" key="3">
    <source>
        <dbReference type="Google" id="ProtNLM"/>
    </source>
</evidence>
<gene>
    <name evidence="1" type="ORF">Tco_1120894</name>
</gene>